<accession>A0A0B6WVN0</accession>
<evidence type="ECO:0000313" key="15">
    <source>
        <dbReference type="Proteomes" id="UP000031518"/>
    </source>
</evidence>
<dbReference type="GO" id="GO:0006525">
    <property type="term" value="P:arginine metabolic process"/>
    <property type="evidence" value="ECO:0007669"/>
    <property type="project" value="UniProtKB-KW"/>
</dbReference>
<feature type="binding site" evidence="10">
    <location>
        <position position="134"/>
    </location>
    <ligand>
        <name>Mn(2+)</name>
        <dbReference type="ChEBI" id="CHEBI:29035"/>
        <label>1</label>
    </ligand>
</feature>
<dbReference type="UniPathway" id="UPA00158">
    <property type="reaction ID" value="UER00270"/>
</dbReference>
<evidence type="ECO:0000256" key="11">
    <source>
        <dbReference type="PROSITE-ProRule" id="PRU00742"/>
    </source>
</evidence>
<reference evidence="14 15" key="2">
    <citation type="submission" date="2015-01" db="EMBL/GenBank/DDBJ databases">
        <title>Complete genome sequence of Pyrinomonas methylaliphatogenes type strain K22T.</title>
        <authorList>
            <person name="Lee K.C.Y."/>
            <person name="Power J.F."/>
            <person name="Dunfield P.F."/>
            <person name="Morgan X.C."/>
            <person name="Huttenhower C."/>
            <person name="Stott M.B."/>
        </authorList>
    </citation>
    <scope>NUCLEOTIDE SEQUENCE [LARGE SCALE GENOMIC DNA]</scope>
    <source>
        <strain evidence="14 15">K22</strain>
    </source>
</reference>
<feature type="binding site" evidence="10">
    <location>
        <position position="103"/>
    </location>
    <ligand>
        <name>Mn(2+)</name>
        <dbReference type="ChEBI" id="CHEBI:29035"/>
        <label>1</label>
    </ligand>
</feature>
<dbReference type="PROSITE" id="PS51409">
    <property type="entry name" value="ARGINASE_2"/>
    <property type="match status" value="1"/>
</dbReference>
<evidence type="ECO:0000256" key="13">
    <source>
        <dbReference type="RuleBase" id="RU361159"/>
    </source>
</evidence>
<evidence type="ECO:0000256" key="3">
    <source>
        <dbReference type="ARBA" id="ARBA00018123"/>
    </source>
</evidence>
<dbReference type="OrthoDB" id="9789727at2"/>
<keyword evidence="15" id="KW-1185">Reference proteome</keyword>
<dbReference type="EMBL" id="CBXV010000004">
    <property type="protein sequence ID" value="CDM65343.1"/>
    <property type="molecule type" value="Genomic_DNA"/>
</dbReference>
<gene>
    <name evidence="14" type="ORF">PYK22_01341</name>
</gene>
<dbReference type="GO" id="GO:0004053">
    <property type="term" value="F:arginase activity"/>
    <property type="evidence" value="ECO:0007669"/>
    <property type="project" value="UniProtKB-UniRule"/>
</dbReference>
<dbReference type="Pfam" id="PF00491">
    <property type="entry name" value="Arginase"/>
    <property type="match status" value="1"/>
</dbReference>
<evidence type="ECO:0000256" key="5">
    <source>
        <dbReference type="ARBA" id="ARBA00022723"/>
    </source>
</evidence>
<sequence>MSTERNKRVAILGVPLNFGGSMAGVELGPAALRLARLQQRIRGLGYEVLDLGDLRIEHPNYVAAADDRAKYLREISAVCEEVAAEVRSILRAGQFPIILGGDHSIAAGSVAGVASFFHEQDKPLGLIWLDAHADMNTPETTPTGNVHGMPLAALFGYGARELTHVAGYAPKIDPRYCAHVGARDVDPGERELIRRLGVRFFTMREIDERGMSACMDEALRIVSQAPAGYHVTLDVDVLDPNDAPGSGTVVRGGLTYREAHLAMEKIAEAGGMQALEVVEINTVLDVNNKTAELGVELILSALGKTIL</sequence>
<dbReference type="GO" id="GO:0000050">
    <property type="term" value="P:urea cycle"/>
    <property type="evidence" value="ECO:0007669"/>
    <property type="project" value="UniProtKB-UniPathway"/>
</dbReference>
<feature type="binding site" evidence="10">
    <location>
        <position position="236"/>
    </location>
    <ligand>
        <name>Mn(2+)</name>
        <dbReference type="ChEBI" id="CHEBI:29035"/>
        <label>1</label>
    </ligand>
</feature>
<dbReference type="Gene3D" id="3.40.800.10">
    <property type="entry name" value="Ureohydrolase domain"/>
    <property type="match status" value="1"/>
</dbReference>
<evidence type="ECO:0000313" key="14">
    <source>
        <dbReference type="EMBL" id="CDM65343.1"/>
    </source>
</evidence>
<dbReference type="InterPro" id="IPR023696">
    <property type="entry name" value="Ureohydrolase_dom_sf"/>
</dbReference>
<evidence type="ECO:0000256" key="7">
    <source>
        <dbReference type="ARBA" id="ARBA00023211"/>
    </source>
</evidence>
<evidence type="ECO:0000256" key="1">
    <source>
        <dbReference type="ARBA" id="ARBA00005098"/>
    </source>
</evidence>
<keyword evidence="4 13" id="KW-0056">Arginine metabolism</keyword>
<dbReference type="PROSITE" id="PS01053">
    <property type="entry name" value="ARGINASE_1"/>
    <property type="match status" value="1"/>
</dbReference>
<organism evidence="14 15">
    <name type="scientific">Pyrinomonas methylaliphatogenes</name>
    <dbReference type="NCBI Taxonomy" id="454194"/>
    <lineage>
        <taxon>Bacteria</taxon>
        <taxon>Pseudomonadati</taxon>
        <taxon>Acidobacteriota</taxon>
        <taxon>Blastocatellia</taxon>
        <taxon>Blastocatellales</taxon>
        <taxon>Pyrinomonadaceae</taxon>
        <taxon>Pyrinomonas</taxon>
    </lineage>
</organism>
<dbReference type="GO" id="GO:0005737">
    <property type="term" value="C:cytoplasm"/>
    <property type="evidence" value="ECO:0007669"/>
    <property type="project" value="TreeGrafter"/>
</dbReference>
<feature type="binding site" evidence="10">
    <location>
        <position position="234"/>
    </location>
    <ligand>
        <name>Mn(2+)</name>
        <dbReference type="ChEBI" id="CHEBI:29035"/>
        <label>2</label>
    </ligand>
</feature>
<dbReference type="InterPro" id="IPR014033">
    <property type="entry name" value="Arginase"/>
</dbReference>
<dbReference type="EC" id="3.5.3.1" evidence="2 9"/>
<comment type="pathway">
    <text evidence="1">Nitrogen metabolism; urea cycle; L-ornithine and urea from L-arginine: step 1/1.</text>
</comment>
<evidence type="ECO:0000256" key="12">
    <source>
        <dbReference type="RuleBase" id="RU003684"/>
    </source>
</evidence>
<reference evidence="14 15" key="1">
    <citation type="submission" date="2013-12" db="EMBL/GenBank/DDBJ databases">
        <authorList>
            <person name="Stott M."/>
        </authorList>
    </citation>
    <scope>NUCLEOTIDE SEQUENCE [LARGE SCALE GENOMIC DNA]</scope>
    <source>
        <strain evidence="14 15">K22</strain>
    </source>
</reference>
<dbReference type="NCBIfam" id="TIGR01229">
    <property type="entry name" value="rocF_arginase"/>
    <property type="match status" value="1"/>
</dbReference>
<proteinExistence type="inferred from homology"/>
<dbReference type="InterPro" id="IPR006035">
    <property type="entry name" value="Ureohydrolase"/>
</dbReference>
<dbReference type="RefSeq" id="WP_041975327.1">
    <property type="nucleotide sequence ID" value="NZ_CBXV010000004.1"/>
</dbReference>
<dbReference type="FunFam" id="3.40.800.10:FF:000012">
    <property type="entry name" value="Arginase"/>
    <property type="match status" value="1"/>
</dbReference>
<dbReference type="Proteomes" id="UP000031518">
    <property type="component" value="Unassembled WGS sequence"/>
</dbReference>
<evidence type="ECO:0000256" key="10">
    <source>
        <dbReference type="PIRSR" id="PIRSR036979-1"/>
    </source>
</evidence>
<dbReference type="InterPro" id="IPR020855">
    <property type="entry name" value="Ureohydrolase_Mn_BS"/>
</dbReference>
<feature type="binding site" evidence="10">
    <location>
        <position position="132"/>
    </location>
    <ligand>
        <name>Mn(2+)</name>
        <dbReference type="ChEBI" id="CHEBI:29035"/>
        <label>1</label>
    </ligand>
</feature>
<name>A0A0B6WVN0_9BACT</name>
<evidence type="ECO:0000256" key="6">
    <source>
        <dbReference type="ARBA" id="ARBA00022801"/>
    </source>
</evidence>
<dbReference type="PANTHER" id="PTHR43782:SF3">
    <property type="entry name" value="ARGINASE"/>
    <property type="match status" value="1"/>
</dbReference>
<comment type="catalytic activity">
    <reaction evidence="8 13">
        <text>L-arginine + H2O = urea + L-ornithine</text>
        <dbReference type="Rhea" id="RHEA:20569"/>
        <dbReference type="ChEBI" id="CHEBI:15377"/>
        <dbReference type="ChEBI" id="CHEBI:16199"/>
        <dbReference type="ChEBI" id="CHEBI:32682"/>
        <dbReference type="ChEBI" id="CHEBI:46911"/>
        <dbReference type="EC" id="3.5.3.1"/>
    </reaction>
</comment>
<comment type="similarity">
    <text evidence="11 12">Belongs to the arginase family.</text>
</comment>
<dbReference type="SUPFAM" id="SSF52768">
    <property type="entry name" value="Arginase/deacetylase"/>
    <property type="match status" value="1"/>
</dbReference>
<keyword evidence="5 10" id="KW-0479">Metal-binding</keyword>
<dbReference type="STRING" id="454194.PYK22_01341"/>
<evidence type="ECO:0000256" key="9">
    <source>
        <dbReference type="NCBIfam" id="TIGR01229"/>
    </source>
</evidence>
<keyword evidence="6 12" id="KW-0378">Hydrolase</keyword>
<comment type="cofactor">
    <cofactor evidence="10 13">
        <name>Mn(2+)</name>
        <dbReference type="ChEBI" id="CHEBI:29035"/>
    </cofactor>
    <text evidence="10 13">Binds 2 manganese ions per subunit.</text>
</comment>
<dbReference type="PIRSF" id="PIRSF036979">
    <property type="entry name" value="Arginase"/>
    <property type="match status" value="1"/>
</dbReference>
<protein>
    <recommendedName>
        <fullName evidence="3 9">Arginase</fullName>
        <ecNumber evidence="2 9">3.5.3.1</ecNumber>
    </recommendedName>
</protein>
<dbReference type="AlphaFoldDB" id="A0A0B6WVN0"/>
<dbReference type="PRINTS" id="PR00116">
    <property type="entry name" value="ARGINASE"/>
</dbReference>
<dbReference type="CDD" id="cd09989">
    <property type="entry name" value="Arginase"/>
    <property type="match status" value="1"/>
</dbReference>
<feature type="binding site" evidence="10">
    <location>
        <position position="130"/>
    </location>
    <ligand>
        <name>Mn(2+)</name>
        <dbReference type="ChEBI" id="CHEBI:29035"/>
        <label>1</label>
    </ligand>
</feature>
<evidence type="ECO:0000256" key="8">
    <source>
        <dbReference type="ARBA" id="ARBA00047391"/>
    </source>
</evidence>
<evidence type="ECO:0000256" key="4">
    <source>
        <dbReference type="ARBA" id="ARBA00022503"/>
    </source>
</evidence>
<keyword evidence="7 10" id="KW-0464">Manganese</keyword>
<evidence type="ECO:0000256" key="2">
    <source>
        <dbReference type="ARBA" id="ARBA00012168"/>
    </source>
</evidence>
<dbReference type="GO" id="GO:0030145">
    <property type="term" value="F:manganese ion binding"/>
    <property type="evidence" value="ECO:0007669"/>
    <property type="project" value="TreeGrafter"/>
</dbReference>
<dbReference type="PANTHER" id="PTHR43782">
    <property type="entry name" value="ARGINASE"/>
    <property type="match status" value="1"/>
</dbReference>